<evidence type="ECO:0000256" key="15">
    <source>
        <dbReference type="ARBA" id="ARBA00049342"/>
    </source>
</evidence>
<dbReference type="InterPro" id="IPR008254">
    <property type="entry name" value="Flavodoxin/NO_synth"/>
</dbReference>
<evidence type="ECO:0000256" key="14">
    <source>
        <dbReference type="ARBA" id="ARBA00047827"/>
    </source>
</evidence>
<dbReference type="CDD" id="cd06206">
    <property type="entry name" value="bifunctional_CYPOR"/>
    <property type="match status" value="1"/>
</dbReference>
<evidence type="ECO:0000256" key="2">
    <source>
        <dbReference type="ARBA" id="ARBA00010018"/>
    </source>
</evidence>
<dbReference type="FunFam" id="1.10.630.10:FF:000040">
    <property type="entry name" value="Bifunctional cytochrome P450/NADPH--P450 reductase"/>
    <property type="match status" value="1"/>
</dbReference>
<dbReference type="PRINTS" id="PR00371">
    <property type="entry name" value="FPNCR"/>
</dbReference>
<keyword evidence="13 16" id="KW-0503">Monooxygenase</keyword>
<keyword evidence="10 16" id="KW-0249">Electron transport</keyword>
<evidence type="ECO:0000256" key="10">
    <source>
        <dbReference type="ARBA" id="ARBA00022982"/>
    </source>
</evidence>
<dbReference type="Gene3D" id="1.20.990.10">
    <property type="entry name" value="NADPH-cytochrome p450 Reductase, Chain A, domain 3"/>
    <property type="match status" value="1"/>
</dbReference>
<dbReference type="Pfam" id="PF00175">
    <property type="entry name" value="NAD_binding_1"/>
    <property type="match status" value="1"/>
</dbReference>
<dbReference type="GO" id="GO:0005506">
    <property type="term" value="F:iron ion binding"/>
    <property type="evidence" value="ECO:0007669"/>
    <property type="project" value="UniProtKB-UniRule"/>
</dbReference>
<dbReference type="SUPFAM" id="SSF63380">
    <property type="entry name" value="Riboflavin synthase domain-like"/>
    <property type="match status" value="1"/>
</dbReference>
<dbReference type="GO" id="GO:0070330">
    <property type="term" value="F:aromatase activity"/>
    <property type="evidence" value="ECO:0007669"/>
    <property type="project" value="UniProtKB-UniRule"/>
</dbReference>
<dbReference type="EMBL" id="CP042197">
    <property type="protein sequence ID" value="QDS75476.1"/>
    <property type="molecule type" value="Genomic_DNA"/>
</dbReference>
<dbReference type="InterPro" id="IPR001094">
    <property type="entry name" value="Flavdoxin-like"/>
</dbReference>
<feature type="binding site" description="axial binding residue" evidence="17">
    <location>
        <position position="410"/>
    </location>
    <ligand>
        <name>heme</name>
        <dbReference type="ChEBI" id="CHEBI:30413"/>
    </ligand>
    <ligandPart>
        <name>Fe</name>
        <dbReference type="ChEBI" id="CHEBI:18248"/>
    </ligandPart>
</feature>
<dbReference type="PANTHER" id="PTHR19384:SF127">
    <property type="entry name" value="BIFUNCTIONAL CYTOCHROME P450_NADPH--P450 REDUCTASE"/>
    <property type="match status" value="1"/>
</dbReference>
<dbReference type="AlphaFoldDB" id="A0A517LIT4"/>
<sequence>MVQTQPIPGPPGLPLLGNFADIDPVDGVASLSRLADKYGEIYKLNLAGVDKLFISSVALLNEVCDEKRFAKAVSGALEEVRHGVEDGLFTAYSGEHNWEVAHRTLMPAFGPLSIREMFDEMHDIASQLVTKWARFGAEEKIDVTGDFTRLTLDSIALCAMDVRFNSFYRPEMHPFVEAMVGFLSESGNRARRPAIANYFMRSSQQKFDSDISLLKQVAAEVVAQRRKHPSDKKDLLNAMLLGRDPRTKEGLTDASILNNMITFLVAGHETTSGLMSFLFYYLIKNPNSYQTAQAEVDKVIGRGPITVEHMSQLPYLSACLRETLRLTPTAPAFTVQPLPTNTESPILLGGGKYEVKPGTPIIAVLPKIHSDPAVYGEDAEEFKPERMLDEPFSQLPANSWKPFGNGVRGCIGRPFAWQEALLSTAMLLQNFNFRMNDPTYNLQIKQTLTLKPKDFYMHATLRDGIDPVHLEKMLHMDTSKQDESSIKSSQLQGLSVGEGSKPMTILYGSNSGTCEALAQSLARAAGSRGLHAKVNTLDSAVSQVPKDEPIVLICSSYEGQPPDNAAHFMAWLEALKGAEQLKDVKYTIYGCGNHDWVSTFHKVPKALDCLFTANSATRLADVGFGDVAAGDIFNDFDKWQDEVLWPAFGDIESPSQDDAGFDIEIDTSSRHTTLRQDVKEAIIRSNEVLNAAGEPQKRHISLTLPTGMNYKVGDYLAVLPINNAINIRRVLRRFGLPWDAMLTIKGVNTTLPTGHPLSAMDILGAYVELAQPATRRNVQNIASTIADETLKSQLLQLAGPDFDAEVGAKRLSPLDILEKYPSAALPLSSFLAMLPPMRIRQYSISSSPLSSPSTATITWSVLDTPSKAGGRFLGVASNYLSNLTPEERVHVAVKPSHGAFHLPADIENTPVIMLCAGTGLAPFRGFVQERAIQKAAGRTPAPAFLFIGCAHPDRDRLFASELDQWAAEGVVELFYAYSKATEKSKGCKYVQDRLWEEREEMRRQFDQGAKVYICGSAVVGEGVAKTVKKMYVEAAEARGIEKSEEVEAWFEGIKSDRQAASGSINSQFEQGG</sequence>
<dbReference type="Gene3D" id="2.40.30.10">
    <property type="entry name" value="Translation factors"/>
    <property type="match status" value="1"/>
</dbReference>
<dbReference type="EC" id="1.14.14.1" evidence="16"/>
<protein>
    <recommendedName>
        <fullName evidence="16">Bifunctional cytochrome P450/NADPH--P450 reductase</fullName>
    </recommendedName>
    <domain>
        <recommendedName>
            <fullName evidence="16">Cytochrome P450</fullName>
            <ecNumber evidence="16">1.14.14.1</ecNumber>
        </recommendedName>
    </domain>
    <domain>
        <recommendedName>
            <fullName evidence="16">NADPH--cytochrome P450 reductase</fullName>
            <ecNumber evidence="16">1.6.2.4</ecNumber>
        </recommendedName>
    </domain>
</protein>
<dbReference type="InterPro" id="IPR017927">
    <property type="entry name" value="FAD-bd_FR_type"/>
</dbReference>
<evidence type="ECO:0000313" key="20">
    <source>
        <dbReference type="EMBL" id="QDS75476.1"/>
    </source>
</evidence>
<name>A0A517LIT4_9PEZI</name>
<evidence type="ECO:0000256" key="17">
    <source>
        <dbReference type="PIRSR" id="PIRSR000209-1"/>
    </source>
</evidence>
<comment type="catalytic activity">
    <reaction evidence="15 16">
        <text>2 oxidized [cytochrome P450] + NADPH = 2 reduced [cytochrome P450] + NADP(+) + H(+)</text>
        <dbReference type="Rhea" id="RHEA:24040"/>
        <dbReference type="Rhea" id="RHEA-COMP:14627"/>
        <dbReference type="Rhea" id="RHEA-COMP:14628"/>
        <dbReference type="ChEBI" id="CHEBI:15378"/>
        <dbReference type="ChEBI" id="CHEBI:55376"/>
        <dbReference type="ChEBI" id="CHEBI:57783"/>
        <dbReference type="ChEBI" id="CHEBI:58349"/>
        <dbReference type="ChEBI" id="CHEBI:60344"/>
        <dbReference type="EC" id="1.6.2.4"/>
    </reaction>
</comment>
<evidence type="ECO:0000256" key="5">
    <source>
        <dbReference type="ARBA" id="ARBA00022630"/>
    </source>
</evidence>
<dbReference type="InterPro" id="IPR023173">
    <property type="entry name" value="NADPH_Cyt_P450_Rdtase_alpha"/>
</dbReference>
<keyword evidence="3 16" id="KW-0813">Transport</keyword>
<dbReference type="PROSITE" id="PS50902">
    <property type="entry name" value="FLAVODOXIN_LIKE"/>
    <property type="match status" value="1"/>
</dbReference>
<dbReference type="PIRSF" id="PIRSF000209">
    <property type="entry name" value="Bifunctional_P450_P450R"/>
    <property type="match status" value="1"/>
</dbReference>
<dbReference type="InterPro" id="IPR003097">
    <property type="entry name" value="CysJ-like_FAD-binding"/>
</dbReference>
<evidence type="ECO:0000256" key="13">
    <source>
        <dbReference type="ARBA" id="ARBA00023033"/>
    </source>
</evidence>
<dbReference type="GO" id="GO:0010181">
    <property type="term" value="F:FMN binding"/>
    <property type="evidence" value="ECO:0007669"/>
    <property type="project" value="UniProtKB-UniRule"/>
</dbReference>
<evidence type="ECO:0000256" key="9">
    <source>
        <dbReference type="ARBA" id="ARBA00022857"/>
    </source>
</evidence>
<dbReference type="InterPro" id="IPR001128">
    <property type="entry name" value="Cyt_P450"/>
</dbReference>
<evidence type="ECO:0000256" key="11">
    <source>
        <dbReference type="ARBA" id="ARBA00023002"/>
    </source>
</evidence>
<keyword evidence="9 16" id="KW-0521">NADP</keyword>
<evidence type="ECO:0000256" key="7">
    <source>
        <dbReference type="ARBA" id="ARBA00022723"/>
    </source>
</evidence>
<evidence type="ECO:0000256" key="16">
    <source>
        <dbReference type="PIRNR" id="PIRNR000209"/>
    </source>
</evidence>
<dbReference type="GO" id="GO:0050660">
    <property type="term" value="F:flavin adenine dinucleotide binding"/>
    <property type="evidence" value="ECO:0007669"/>
    <property type="project" value="TreeGrafter"/>
</dbReference>
<dbReference type="PROSITE" id="PS51384">
    <property type="entry name" value="FAD_FR"/>
    <property type="match status" value="1"/>
</dbReference>
<dbReference type="SUPFAM" id="SSF52343">
    <property type="entry name" value="Ferredoxin reductase-like, C-terminal NADP-linked domain"/>
    <property type="match status" value="1"/>
</dbReference>
<dbReference type="OrthoDB" id="1470350at2759"/>
<evidence type="ECO:0000256" key="8">
    <source>
        <dbReference type="ARBA" id="ARBA00022827"/>
    </source>
</evidence>
<feature type="domain" description="FAD-binding FR-type" evidence="19">
    <location>
        <begin position="676"/>
        <end position="903"/>
    </location>
</feature>
<keyword evidence="5 16" id="KW-0285">Flavoprotein</keyword>
<dbReference type="Pfam" id="PF00667">
    <property type="entry name" value="FAD_binding_1"/>
    <property type="match status" value="1"/>
</dbReference>
<evidence type="ECO:0000259" key="19">
    <source>
        <dbReference type="PROSITE" id="PS51384"/>
    </source>
</evidence>
<dbReference type="CDD" id="cd11068">
    <property type="entry name" value="CYP120A1"/>
    <property type="match status" value="1"/>
</dbReference>
<dbReference type="PANTHER" id="PTHR19384">
    <property type="entry name" value="NITRIC OXIDE SYNTHASE-RELATED"/>
    <property type="match status" value="1"/>
</dbReference>
<evidence type="ECO:0000256" key="3">
    <source>
        <dbReference type="ARBA" id="ARBA00022448"/>
    </source>
</evidence>
<dbReference type="Proteomes" id="UP000316270">
    <property type="component" value="Chromosome 13"/>
</dbReference>
<dbReference type="GO" id="GO:0020037">
    <property type="term" value="F:heme binding"/>
    <property type="evidence" value="ECO:0007669"/>
    <property type="project" value="UniProtKB-UniRule"/>
</dbReference>
<dbReference type="SUPFAM" id="SSF48264">
    <property type="entry name" value="Cytochrome P450"/>
    <property type="match status" value="1"/>
</dbReference>
<gene>
    <name evidence="20" type="ORF">FKW77_004458</name>
</gene>
<keyword evidence="21" id="KW-1185">Reference proteome</keyword>
<dbReference type="EC" id="1.6.2.4" evidence="16"/>
<dbReference type="STRING" id="50376.A0A517LIT4"/>
<dbReference type="Pfam" id="PF00258">
    <property type="entry name" value="Flavodoxin_1"/>
    <property type="match status" value="1"/>
</dbReference>
<keyword evidence="6 16" id="KW-0288">FMN</keyword>
<dbReference type="InterPro" id="IPR017972">
    <property type="entry name" value="Cyt_P450_CS"/>
</dbReference>
<dbReference type="GO" id="GO:0003958">
    <property type="term" value="F:NADPH-hemoprotein reductase activity"/>
    <property type="evidence" value="ECO:0007669"/>
    <property type="project" value="UniProtKB-UniRule"/>
</dbReference>
<dbReference type="FunFam" id="2.40.30.10:FF:000198">
    <property type="entry name" value="Bifunctional cytochrome P450/NADPH--P450 reductase"/>
    <property type="match status" value="1"/>
</dbReference>
<keyword evidence="4 16" id="KW-0349">Heme</keyword>
<comment type="cofactor">
    <cofactor evidence="16">
        <name>FAD</name>
        <dbReference type="ChEBI" id="CHEBI:57692"/>
    </cofactor>
    <cofactor evidence="16">
        <name>FMN</name>
        <dbReference type="ChEBI" id="CHEBI:58210"/>
    </cofactor>
</comment>
<evidence type="ECO:0000256" key="1">
    <source>
        <dbReference type="ARBA" id="ARBA00001971"/>
    </source>
</evidence>
<dbReference type="Gene3D" id="1.10.630.10">
    <property type="entry name" value="Cytochrome P450"/>
    <property type="match status" value="1"/>
</dbReference>
<keyword evidence="7 16" id="KW-0479">Metal-binding</keyword>
<evidence type="ECO:0000313" key="21">
    <source>
        <dbReference type="Proteomes" id="UP000316270"/>
    </source>
</evidence>
<dbReference type="InterPro" id="IPR001709">
    <property type="entry name" value="Flavoprot_Pyr_Nucl_cyt_Rdtase"/>
</dbReference>
<proteinExistence type="inferred from homology"/>
<keyword evidence="8 16" id="KW-0274">FAD</keyword>
<dbReference type="InterPro" id="IPR023206">
    <property type="entry name" value="Bifunctional_P450_P450_red"/>
</dbReference>
<dbReference type="PROSITE" id="PS00086">
    <property type="entry name" value="CYTOCHROME_P450"/>
    <property type="match status" value="1"/>
</dbReference>
<dbReference type="InterPro" id="IPR001433">
    <property type="entry name" value="OxRdtase_FAD/NAD-bd"/>
</dbReference>
<keyword evidence="12 16" id="KW-0408">Iron</keyword>
<keyword evidence="11 16" id="KW-0560">Oxidoreductase</keyword>
<organism evidence="20 21">
    <name type="scientific">Venturia effusa</name>
    <dbReference type="NCBI Taxonomy" id="50376"/>
    <lineage>
        <taxon>Eukaryota</taxon>
        <taxon>Fungi</taxon>
        <taxon>Dikarya</taxon>
        <taxon>Ascomycota</taxon>
        <taxon>Pezizomycotina</taxon>
        <taxon>Dothideomycetes</taxon>
        <taxon>Pleosporomycetidae</taxon>
        <taxon>Venturiales</taxon>
        <taxon>Venturiaceae</taxon>
        <taxon>Venturia</taxon>
    </lineage>
</organism>
<dbReference type="InterPro" id="IPR017938">
    <property type="entry name" value="Riboflavin_synthase-like_b-brl"/>
</dbReference>
<comment type="catalytic activity">
    <reaction evidence="14 16">
        <text>an organic molecule + reduced [NADPH--hemoprotein reductase] + O2 = an alcohol + oxidized [NADPH--hemoprotein reductase] + H2O + H(+)</text>
        <dbReference type="Rhea" id="RHEA:17149"/>
        <dbReference type="Rhea" id="RHEA-COMP:11964"/>
        <dbReference type="Rhea" id="RHEA-COMP:11965"/>
        <dbReference type="ChEBI" id="CHEBI:15377"/>
        <dbReference type="ChEBI" id="CHEBI:15378"/>
        <dbReference type="ChEBI" id="CHEBI:15379"/>
        <dbReference type="ChEBI" id="CHEBI:30879"/>
        <dbReference type="ChEBI" id="CHEBI:57618"/>
        <dbReference type="ChEBI" id="CHEBI:58210"/>
        <dbReference type="ChEBI" id="CHEBI:142491"/>
        <dbReference type="EC" id="1.14.14.1"/>
    </reaction>
</comment>
<dbReference type="InterPro" id="IPR029039">
    <property type="entry name" value="Flavoprotein-like_sf"/>
</dbReference>
<evidence type="ECO:0000259" key="18">
    <source>
        <dbReference type="PROSITE" id="PS50902"/>
    </source>
</evidence>
<accession>A0A517LIT4</accession>
<evidence type="ECO:0000256" key="12">
    <source>
        <dbReference type="ARBA" id="ARBA00023004"/>
    </source>
</evidence>
<dbReference type="Gene3D" id="3.40.50.360">
    <property type="match status" value="1"/>
</dbReference>
<dbReference type="PRINTS" id="PR00369">
    <property type="entry name" value="FLAVODOXIN"/>
</dbReference>
<dbReference type="GO" id="GO:0005829">
    <property type="term" value="C:cytosol"/>
    <property type="evidence" value="ECO:0007669"/>
    <property type="project" value="TreeGrafter"/>
</dbReference>
<comment type="cofactor">
    <cofactor evidence="1 16 17">
        <name>heme</name>
        <dbReference type="ChEBI" id="CHEBI:30413"/>
    </cofactor>
</comment>
<dbReference type="Pfam" id="PF00067">
    <property type="entry name" value="p450"/>
    <property type="match status" value="1"/>
</dbReference>
<dbReference type="SUPFAM" id="SSF52218">
    <property type="entry name" value="Flavoproteins"/>
    <property type="match status" value="1"/>
</dbReference>
<dbReference type="Gene3D" id="3.40.50.80">
    <property type="entry name" value="Nucleotide-binding domain of ferredoxin-NADP reductase (FNR) module"/>
    <property type="match status" value="1"/>
</dbReference>
<evidence type="ECO:0000256" key="6">
    <source>
        <dbReference type="ARBA" id="ARBA00022643"/>
    </source>
</evidence>
<dbReference type="InterPro" id="IPR036396">
    <property type="entry name" value="Cyt_P450_sf"/>
</dbReference>
<reference evidence="20 21" key="1">
    <citation type="submission" date="2019-07" db="EMBL/GenBank/DDBJ databases">
        <title>Finished genome of Venturia effusa.</title>
        <authorList>
            <person name="Young C.A."/>
            <person name="Cox M.P."/>
            <person name="Ganley A.R.D."/>
            <person name="David W.J."/>
        </authorList>
    </citation>
    <scope>NUCLEOTIDE SEQUENCE [LARGE SCALE GENOMIC DNA]</scope>
    <source>
        <strain evidence="21">albino</strain>
    </source>
</reference>
<dbReference type="InterPro" id="IPR039261">
    <property type="entry name" value="FNR_nucleotide-bd"/>
</dbReference>
<evidence type="ECO:0000256" key="4">
    <source>
        <dbReference type="ARBA" id="ARBA00022617"/>
    </source>
</evidence>
<comment type="similarity">
    <text evidence="2 16">In the N-terminal section; belongs to the cytochrome P450 family.</text>
</comment>
<feature type="domain" description="Flavodoxin-like" evidence="18">
    <location>
        <begin position="503"/>
        <end position="644"/>
    </location>
</feature>